<dbReference type="RefSeq" id="WP_035135802.1">
    <property type="nucleotide sequence ID" value="NZ_JPMD01000063.1"/>
</dbReference>
<dbReference type="InterPro" id="IPR017019">
    <property type="entry name" value="DNA_replication_prd_bac"/>
</dbReference>
<name>A0A084J777_9CLOT</name>
<dbReference type="InterPro" id="IPR053162">
    <property type="entry name" value="DnaD"/>
</dbReference>
<dbReference type="Gene3D" id="1.10.10.630">
    <property type="entry name" value="DnaD domain-like"/>
    <property type="match status" value="2"/>
</dbReference>
<dbReference type="Proteomes" id="UP000028542">
    <property type="component" value="Unassembled WGS sequence"/>
</dbReference>
<comment type="caution">
    <text evidence="3">The sequence shown here is derived from an EMBL/GenBank/DDBJ whole genome shotgun (WGS) entry which is preliminary data.</text>
</comment>
<accession>A0A084J777</accession>
<dbReference type="SUPFAM" id="SSF158499">
    <property type="entry name" value="DnaD domain-like"/>
    <property type="match status" value="2"/>
</dbReference>
<keyword evidence="4" id="KW-1185">Reference proteome</keyword>
<reference evidence="3 4" key="1">
    <citation type="submission" date="2014-07" db="EMBL/GenBank/DDBJ databases">
        <title>Draft genome of Clostridium sulfidigenes 113A isolated from sediments associated with methane hydrate from Krishna Godavari basin.</title>
        <authorList>
            <person name="Honkalas V.S."/>
            <person name="Dabir A.P."/>
            <person name="Arora P."/>
            <person name="Dhakephalkar P.K."/>
        </authorList>
    </citation>
    <scope>NUCLEOTIDE SEQUENCE [LARGE SCALE GENOMIC DNA]</scope>
    <source>
        <strain evidence="3 4">113A</strain>
    </source>
</reference>
<dbReference type="STRING" id="318464.IO99_18395"/>
<feature type="domain" description="DnaB/C C-terminal" evidence="2">
    <location>
        <begin position="223"/>
        <end position="279"/>
    </location>
</feature>
<dbReference type="eggNOG" id="COG3935">
    <property type="taxonomic scope" value="Bacteria"/>
</dbReference>
<dbReference type="InterPro" id="IPR006343">
    <property type="entry name" value="DnaB/C_C"/>
</dbReference>
<protein>
    <submittedName>
        <fullName evidence="3">DNA replication protein DnaD</fullName>
    </submittedName>
</protein>
<proteinExistence type="inferred from homology"/>
<evidence type="ECO:0000313" key="3">
    <source>
        <dbReference type="EMBL" id="KEZ84811.1"/>
    </source>
</evidence>
<dbReference type="AlphaFoldDB" id="A0A084J777"/>
<gene>
    <name evidence="3" type="ORF">IO99_18395</name>
</gene>
<dbReference type="EMBL" id="JPMD01000063">
    <property type="protein sequence ID" value="KEZ84811.1"/>
    <property type="molecule type" value="Genomic_DNA"/>
</dbReference>
<sequence>MSTFMFKTKNLDYTPVSNVFIDNFMAKARGEYIKVYLLGLKYCVSGEIGVNSTLIASALSLLETDVINAWNYWNDEGVIRLVPIDNMGNYNIEFLELTKAPDNRKSVNLLKELDNSMVKDMLQDIERLLARPLSPKEMTTYLGWQNDFNFSPEIILLLIEYCVSKGKSDYRYIEKIAVSWSDNNITSIDEAQDFIKKHEDKWINIRKILTYLGLKNGDVMKPQEELLEKWLNVYNFSLEIIYKACDICFERLNRADFKYIDGILNSWFKDKIKTLQDIELKDKKKINFKPIVNEVSNTNTKKGKGKFHSYDQRTYDFEDLERKLLGWDNND</sequence>
<organism evidence="3 4">
    <name type="scientific">Clostridium sulfidigenes</name>
    <dbReference type="NCBI Taxonomy" id="318464"/>
    <lineage>
        <taxon>Bacteria</taxon>
        <taxon>Bacillati</taxon>
        <taxon>Bacillota</taxon>
        <taxon>Clostridia</taxon>
        <taxon>Eubacteriales</taxon>
        <taxon>Clostridiaceae</taxon>
        <taxon>Clostridium</taxon>
    </lineage>
</organism>
<dbReference type="PANTHER" id="PTHR37293:SF5">
    <property type="entry name" value="DNA REPLICATION PROTEIN"/>
    <property type="match status" value="1"/>
</dbReference>
<evidence type="ECO:0000259" key="2">
    <source>
        <dbReference type="Pfam" id="PF07261"/>
    </source>
</evidence>
<comment type="similarity">
    <text evidence="1">Belongs to the DnaB/DnaD family.</text>
</comment>
<dbReference type="InterPro" id="IPR034829">
    <property type="entry name" value="DnaD-like_sf"/>
</dbReference>
<evidence type="ECO:0000313" key="4">
    <source>
        <dbReference type="Proteomes" id="UP000028542"/>
    </source>
</evidence>
<feature type="domain" description="DnaB/C C-terminal" evidence="2">
    <location>
        <begin position="122"/>
        <end position="194"/>
    </location>
</feature>
<dbReference type="Pfam" id="PF07261">
    <property type="entry name" value="DnaB_2"/>
    <property type="match status" value="2"/>
</dbReference>
<dbReference type="PIRSF" id="PIRSF033722">
    <property type="entry name" value="DnaD_CA_C3587_prd"/>
    <property type="match status" value="1"/>
</dbReference>
<dbReference type="NCBIfam" id="TIGR01446">
    <property type="entry name" value="DnaD_dom"/>
    <property type="match status" value="2"/>
</dbReference>
<evidence type="ECO:0000256" key="1">
    <source>
        <dbReference type="ARBA" id="ARBA00093462"/>
    </source>
</evidence>
<dbReference type="PANTHER" id="PTHR37293">
    <property type="entry name" value="PHAGE REPLICATION PROTEIN-RELATED"/>
    <property type="match status" value="1"/>
</dbReference>